<evidence type="ECO:0000256" key="1">
    <source>
        <dbReference type="SAM" id="SignalP"/>
    </source>
</evidence>
<protein>
    <submittedName>
        <fullName evidence="3">TolB-like protein</fullName>
    </submittedName>
</protein>
<feature type="chain" id="PRO_5031485560" evidence="1">
    <location>
        <begin position="25"/>
        <end position="225"/>
    </location>
</feature>
<reference evidence="3 4" key="1">
    <citation type="submission" date="2020-08" db="EMBL/GenBank/DDBJ databases">
        <title>Genome sequencing of Purple Non-Sulfur Bacteria from various extreme environments.</title>
        <authorList>
            <person name="Mayer M."/>
        </authorList>
    </citation>
    <scope>NUCLEOTIDE SEQUENCE [LARGE SCALE GENOMIC DNA]</scope>
    <source>
        <strain evidence="3 4">JA131</strain>
    </source>
</reference>
<dbReference type="Proteomes" id="UP000554286">
    <property type="component" value="Unassembled WGS sequence"/>
</dbReference>
<name>A0A7W6W8R0_9PROT</name>
<dbReference type="AlphaFoldDB" id="A0A7W6W8R0"/>
<keyword evidence="1" id="KW-0732">Signal</keyword>
<dbReference type="PROSITE" id="PS51257">
    <property type="entry name" value="PROKAR_LIPOPROTEIN"/>
    <property type="match status" value="1"/>
</dbReference>
<feature type="domain" description="FlgO" evidence="2">
    <location>
        <begin position="61"/>
        <end position="191"/>
    </location>
</feature>
<accession>A0A7W6W8R0</accession>
<proteinExistence type="predicted"/>
<dbReference type="InterPro" id="IPR041215">
    <property type="entry name" value="FlgO_dom"/>
</dbReference>
<gene>
    <name evidence="3" type="ORF">GGD89_000744</name>
</gene>
<sequence length="225" mass="24105">MTMRSTRVPLLASTAAVAMLLVTACSIDSPTVARPETEDRRPFSNTAMSRTVEADITVASYNAVDQLVENAAAPLSADKPILVTTMVDGGDLTRSADLGRLISEQMASRLANAGYTVHELKLGAALKIREGTGELILTRDVRQLSRVAGAQAIIAGTYTEANSRVFVNARLVQAHDGRMLSAVDFELPRTRDVKVLLMSDTQDPSGLDSLGDHMQTYVIPSPIGH</sequence>
<dbReference type="RefSeq" id="WP_184042759.1">
    <property type="nucleotide sequence ID" value="NZ_JACIGK010000004.1"/>
</dbReference>
<comment type="caution">
    <text evidence="3">The sequence shown here is derived from an EMBL/GenBank/DDBJ whole genome shotgun (WGS) entry which is preliminary data.</text>
</comment>
<evidence type="ECO:0000313" key="3">
    <source>
        <dbReference type="EMBL" id="MBB4265129.1"/>
    </source>
</evidence>
<organism evidence="3 4">
    <name type="scientific">Roseospira visakhapatnamensis</name>
    <dbReference type="NCBI Taxonomy" id="390880"/>
    <lineage>
        <taxon>Bacteria</taxon>
        <taxon>Pseudomonadati</taxon>
        <taxon>Pseudomonadota</taxon>
        <taxon>Alphaproteobacteria</taxon>
        <taxon>Rhodospirillales</taxon>
        <taxon>Rhodospirillaceae</taxon>
        <taxon>Roseospira</taxon>
    </lineage>
</organism>
<keyword evidence="4" id="KW-1185">Reference proteome</keyword>
<evidence type="ECO:0000259" key="2">
    <source>
        <dbReference type="Pfam" id="PF17680"/>
    </source>
</evidence>
<feature type="signal peptide" evidence="1">
    <location>
        <begin position="1"/>
        <end position="24"/>
    </location>
</feature>
<evidence type="ECO:0000313" key="4">
    <source>
        <dbReference type="Proteomes" id="UP000554286"/>
    </source>
</evidence>
<dbReference type="Gene3D" id="3.40.50.10610">
    <property type="entry name" value="ABC-type transport auxiliary lipoprotein component"/>
    <property type="match status" value="1"/>
</dbReference>
<dbReference type="Pfam" id="PF17680">
    <property type="entry name" value="FlgO"/>
    <property type="match status" value="1"/>
</dbReference>
<dbReference type="EMBL" id="JACIGK010000004">
    <property type="protein sequence ID" value="MBB4265129.1"/>
    <property type="molecule type" value="Genomic_DNA"/>
</dbReference>